<dbReference type="InterPro" id="IPR033648">
    <property type="entry name" value="AAR2_C"/>
</dbReference>
<evidence type="ECO:0000313" key="5">
    <source>
        <dbReference type="Proteomes" id="UP000094819"/>
    </source>
</evidence>
<dbReference type="GeneID" id="30194248"/>
<comment type="caution">
    <text evidence="4">The sequence shown here is derived from an EMBL/GenBank/DDBJ whole genome shotgun (WGS) entry which is preliminary data.</text>
</comment>
<dbReference type="Gene3D" id="2.60.34.20">
    <property type="match status" value="1"/>
</dbReference>
<dbReference type="CDD" id="cd13778">
    <property type="entry name" value="Aar2_C"/>
    <property type="match status" value="1"/>
</dbReference>
<dbReference type="Pfam" id="PF20981">
    <property type="entry name" value="AAR2_1st"/>
    <property type="match status" value="1"/>
</dbReference>
<evidence type="ECO:0000256" key="1">
    <source>
        <dbReference type="ARBA" id="ARBA00006281"/>
    </source>
</evidence>
<organism evidence="4 5">
    <name type="scientific">Cryptococcus wingfieldii CBS 7118</name>
    <dbReference type="NCBI Taxonomy" id="1295528"/>
    <lineage>
        <taxon>Eukaryota</taxon>
        <taxon>Fungi</taxon>
        <taxon>Dikarya</taxon>
        <taxon>Basidiomycota</taxon>
        <taxon>Agaricomycotina</taxon>
        <taxon>Tremellomycetes</taxon>
        <taxon>Tremellales</taxon>
        <taxon>Cryptococcaceae</taxon>
        <taxon>Cryptococcus</taxon>
    </lineage>
</organism>
<dbReference type="PANTHER" id="PTHR12689">
    <property type="entry name" value="A1 CISTRON SPLICING FACTOR AAR2-RELATED"/>
    <property type="match status" value="1"/>
</dbReference>
<dbReference type="AlphaFoldDB" id="A0A1E3J018"/>
<keyword evidence="5" id="KW-1185">Reference proteome</keyword>
<feature type="domain" description="AAR2 N-terminal" evidence="3">
    <location>
        <begin position="16"/>
        <end position="148"/>
    </location>
</feature>
<evidence type="ECO:0000259" key="3">
    <source>
        <dbReference type="Pfam" id="PF20981"/>
    </source>
</evidence>
<dbReference type="Pfam" id="PF05282">
    <property type="entry name" value="AAR2"/>
    <property type="match status" value="1"/>
</dbReference>
<evidence type="ECO:0000259" key="2">
    <source>
        <dbReference type="Pfam" id="PF05282"/>
    </source>
</evidence>
<dbReference type="Proteomes" id="UP000094819">
    <property type="component" value="Unassembled WGS sequence"/>
</dbReference>
<dbReference type="CDD" id="cd13777">
    <property type="entry name" value="Aar2_N"/>
    <property type="match status" value="1"/>
</dbReference>
<gene>
    <name evidence="4" type="ORF">L198_05035</name>
</gene>
<feature type="domain" description="AAR2 C-terminal" evidence="2">
    <location>
        <begin position="195"/>
        <end position="393"/>
    </location>
</feature>
<proteinExistence type="inferred from homology"/>
<dbReference type="InterPro" id="IPR038514">
    <property type="entry name" value="AAR2_C_sf"/>
</dbReference>
<sequence length="417" mass="46752">MESLSNDQAQTLWEVGGFVIITDLPEGSEFGIDGTYHTTRKFSGIKFVPPGIHMIAWCPPPSTAPSSGPSAIPIRQAIIKYFKPKERYVLKYDKGTESVILPEGEVLMSDDNLKNLDAELAPYPFDEITGWKALTSEIAPSVVSAVVPVGIIDGLTPVMDQDDETLSKEMKDKLEEMKMRSHMEEGEMEGASLAFTRFNLKKSWREGAVGEEVTRYSRDKSWLFGNVLEGQLKRDPKLLLGHLQLSFILLLHLSSFACLQAYRSIIALFTASPSLLQTPSKYLSPPKSDPNVHVGAGIKQAFQTLVDTLVSQLGALPEQVFDNGLPEMDVFFLDQIEALRQNLGTALWATSISGLQVGVEEGAQWSEEERQDMNARWNRLRDVAWKRWRWDVDELGHRVEEEDEDEDGEYAPMVVEM</sequence>
<dbReference type="InterPro" id="IPR038516">
    <property type="entry name" value="AAR2_N_sf"/>
</dbReference>
<dbReference type="OrthoDB" id="201752at2759"/>
<name>A0A1E3J018_9TREE</name>
<protein>
    <submittedName>
        <fullName evidence="4">A1 cistron-splicing factor AAR2</fullName>
    </submittedName>
</protein>
<dbReference type="PANTHER" id="PTHR12689:SF4">
    <property type="entry name" value="PROTEIN AAR2 HOMOLOG"/>
    <property type="match status" value="1"/>
</dbReference>
<comment type="similarity">
    <text evidence="1">Belongs to the AAR2 family.</text>
</comment>
<dbReference type="RefSeq" id="XP_019030715.1">
    <property type="nucleotide sequence ID" value="XM_019177134.1"/>
</dbReference>
<dbReference type="GO" id="GO:0000244">
    <property type="term" value="P:spliceosomal tri-snRNP complex assembly"/>
    <property type="evidence" value="ECO:0007669"/>
    <property type="project" value="TreeGrafter"/>
</dbReference>
<reference evidence="4 5" key="1">
    <citation type="submission" date="2016-06" db="EMBL/GenBank/DDBJ databases">
        <title>Evolution of pathogenesis and genome organization in the Tremellales.</title>
        <authorList>
            <person name="Cuomo C."/>
            <person name="Litvintseva A."/>
            <person name="Heitman J."/>
            <person name="Chen Y."/>
            <person name="Sun S."/>
            <person name="Springer D."/>
            <person name="Dromer F."/>
            <person name="Young S."/>
            <person name="Zeng Q."/>
            <person name="Chapman S."/>
            <person name="Gujja S."/>
            <person name="Saif S."/>
            <person name="Birren B."/>
        </authorList>
    </citation>
    <scope>NUCLEOTIDE SEQUENCE [LARGE SCALE GENOMIC DNA]</scope>
    <source>
        <strain evidence="4 5">CBS 7118</strain>
    </source>
</reference>
<evidence type="ECO:0000313" key="4">
    <source>
        <dbReference type="EMBL" id="ODN94184.1"/>
    </source>
</evidence>
<dbReference type="Gene3D" id="1.25.40.550">
    <property type="entry name" value="Aar2, C-terminal domain-like"/>
    <property type="match status" value="1"/>
</dbReference>
<dbReference type="EMBL" id="AWGH01000015">
    <property type="protein sequence ID" value="ODN94184.1"/>
    <property type="molecule type" value="Genomic_DNA"/>
</dbReference>
<accession>A0A1E3J018</accession>
<dbReference type="InterPro" id="IPR007946">
    <property type="entry name" value="AAR2"/>
</dbReference>
<dbReference type="InterPro" id="IPR033647">
    <property type="entry name" value="Aar2_N"/>
</dbReference>